<reference evidence="1" key="2">
    <citation type="submission" date="2020-05" db="UniProtKB">
        <authorList>
            <consortium name="EnsemblMetazoa"/>
        </authorList>
    </citation>
    <scope>IDENTIFICATION</scope>
    <source>
        <strain evidence="1">A-37</strain>
    </source>
</reference>
<proteinExistence type="predicted"/>
<evidence type="ECO:0000313" key="1">
    <source>
        <dbReference type="EnsemblMetazoa" id="ACUA017758-PA"/>
    </source>
</evidence>
<sequence length="140" mass="14577">MPGGDNKPPLIELLVKAMADRSYNVHILSPSSIDDGCDTVRGDIVASWTVGVSSGSRNGVASGITGDSWLVAGDAGCTVLWSLSRFVVSSTGLSPGPSVNCSSSESGSMRFRFLGAMYCERTLNLGGVAAWSIELASYPR</sequence>
<dbReference type="EMBL" id="AXCM01003659">
    <property type="status" value="NOT_ANNOTATED_CDS"/>
    <property type="molecule type" value="Genomic_DNA"/>
</dbReference>
<organism evidence="1 2">
    <name type="scientific">Anopheles culicifacies</name>
    <dbReference type="NCBI Taxonomy" id="139723"/>
    <lineage>
        <taxon>Eukaryota</taxon>
        <taxon>Metazoa</taxon>
        <taxon>Ecdysozoa</taxon>
        <taxon>Arthropoda</taxon>
        <taxon>Hexapoda</taxon>
        <taxon>Insecta</taxon>
        <taxon>Pterygota</taxon>
        <taxon>Neoptera</taxon>
        <taxon>Endopterygota</taxon>
        <taxon>Diptera</taxon>
        <taxon>Nematocera</taxon>
        <taxon>Culicoidea</taxon>
        <taxon>Culicidae</taxon>
        <taxon>Anophelinae</taxon>
        <taxon>Anopheles</taxon>
        <taxon>culicifacies species complex</taxon>
    </lineage>
</organism>
<evidence type="ECO:0000313" key="2">
    <source>
        <dbReference type="Proteomes" id="UP000075883"/>
    </source>
</evidence>
<keyword evidence="2" id="KW-1185">Reference proteome</keyword>
<accession>A0A182MGJ1</accession>
<dbReference type="AlphaFoldDB" id="A0A182MGJ1"/>
<protein>
    <submittedName>
        <fullName evidence="1">Uncharacterized protein</fullName>
    </submittedName>
</protein>
<dbReference type="VEuPathDB" id="VectorBase:ACUA017758"/>
<dbReference type="EnsemblMetazoa" id="ACUA017758-RA">
    <property type="protein sequence ID" value="ACUA017758-PA"/>
    <property type="gene ID" value="ACUA017758"/>
</dbReference>
<reference evidence="2" key="1">
    <citation type="submission" date="2013-09" db="EMBL/GenBank/DDBJ databases">
        <title>The Genome Sequence of Anopheles culicifacies species A.</title>
        <authorList>
            <consortium name="The Broad Institute Genomics Platform"/>
            <person name="Neafsey D.E."/>
            <person name="Besansky N."/>
            <person name="Howell P."/>
            <person name="Walton C."/>
            <person name="Young S.K."/>
            <person name="Zeng Q."/>
            <person name="Gargeya S."/>
            <person name="Fitzgerald M."/>
            <person name="Haas B."/>
            <person name="Abouelleil A."/>
            <person name="Allen A.W."/>
            <person name="Alvarado L."/>
            <person name="Arachchi H.M."/>
            <person name="Berlin A.M."/>
            <person name="Chapman S.B."/>
            <person name="Gainer-Dewar J."/>
            <person name="Goldberg J."/>
            <person name="Griggs A."/>
            <person name="Gujja S."/>
            <person name="Hansen M."/>
            <person name="Howarth C."/>
            <person name="Imamovic A."/>
            <person name="Ireland A."/>
            <person name="Larimer J."/>
            <person name="McCowan C."/>
            <person name="Murphy C."/>
            <person name="Pearson M."/>
            <person name="Poon T.W."/>
            <person name="Priest M."/>
            <person name="Roberts A."/>
            <person name="Saif S."/>
            <person name="Shea T."/>
            <person name="Sisk P."/>
            <person name="Sykes S."/>
            <person name="Wortman J."/>
            <person name="Nusbaum C."/>
            <person name="Birren B."/>
        </authorList>
    </citation>
    <scope>NUCLEOTIDE SEQUENCE [LARGE SCALE GENOMIC DNA]</scope>
    <source>
        <strain evidence="2">A-37</strain>
    </source>
</reference>
<dbReference type="Proteomes" id="UP000075883">
    <property type="component" value="Unassembled WGS sequence"/>
</dbReference>
<name>A0A182MGJ1_9DIPT</name>